<protein>
    <submittedName>
        <fullName evidence="1">DUF1826 domain-containing protein</fullName>
    </submittedName>
</protein>
<gene>
    <name evidence="1" type="ORF">H8S47_14115</name>
</gene>
<comment type="caution">
    <text evidence="1">The sequence shown here is derived from an EMBL/GenBank/DDBJ whole genome shotgun (WGS) entry which is preliminary data.</text>
</comment>
<evidence type="ECO:0000313" key="1">
    <source>
        <dbReference type="EMBL" id="MBC3942808.1"/>
    </source>
</evidence>
<dbReference type="RefSeq" id="WP_187504469.1">
    <property type="nucleotide sequence ID" value="NZ_CP162536.1"/>
</dbReference>
<organism evidence="1 2">
    <name type="scientific">Sphingomonas albertensis</name>
    <dbReference type="NCBI Taxonomy" id="2762591"/>
    <lineage>
        <taxon>Bacteria</taxon>
        <taxon>Pseudomonadati</taxon>
        <taxon>Pseudomonadota</taxon>
        <taxon>Alphaproteobacteria</taxon>
        <taxon>Sphingomonadales</taxon>
        <taxon>Sphingomonadaceae</taxon>
        <taxon>Sphingomonas</taxon>
    </lineage>
</organism>
<keyword evidence="2" id="KW-1185">Reference proteome</keyword>
<name>A0ABR7AQR8_9SPHN</name>
<proteinExistence type="predicted"/>
<dbReference type="InterPro" id="IPR014955">
    <property type="entry name" value="DUF1826"/>
</dbReference>
<reference evidence="1 2" key="1">
    <citation type="submission" date="2020-08" db="EMBL/GenBank/DDBJ databases">
        <title>Putative novel bacterial strains isolated from necrotic wheat leaf tissues caused by Xanthomonas translucens.</title>
        <authorList>
            <person name="Tambong J.T."/>
        </authorList>
    </citation>
    <scope>NUCLEOTIDE SEQUENCE [LARGE SCALE GENOMIC DNA]</scope>
    <source>
        <strain evidence="2">DOAB 1063</strain>
    </source>
</reference>
<evidence type="ECO:0000313" key="2">
    <source>
        <dbReference type="Proteomes" id="UP000597613"/>
    </source>
</evidence>
<dbReference type="Proteomes" id="UP000597613">
    <property type="component" value="Unassembled WGS sequence"/>
</dbReference>
<dbReference type="Pfam" id="PF08856">
    <property type="entry name" value="DUF1826"/>
    <property type="match status" value="1"/>
</dbReference>
<accession>A0ABR7AQR8</accession>
<sequence>MSAARALHENMSRDGAVVMGDDQVVLQRILDPDVHLAVWQRRAARGLEGLEGLKGLDWDAIADVDQDVPVVALAPAIPEALRSAGYPDVVALAEAIVPLASDFAALMACDALRIRLDVIETDACRKFHADQVTVRLLMPLVGPGTQWVHANAEPQVPEGELRIGDVGLFKGRVWAEEPVILHRSPPIAATGITRLLLVIDPGSGLSSPSQ</sequence>
<dbReference type="EMBL" id="JACONT010000033">
    <property type="protein sequence ID" value="MBC3942808.1"/>
    <property type="molecule type" value="Genomic_DNA"/>
</dbReference>